<evidence type="ECO:0000313" key="4">
    <source>
        <dbReference type="Proteomes" id="UP000521379"/>
    </source>
</evidence>
<keyword evidence="1" id="KW-1133">Transmembrane helix</keyword>
<sequence length="417" mass="47207">MSASETSPLRQFIRKAVVRTAVGLVGAQAATIGGLVGYDALTKKQRKTRSGFPKPGHYGTDVANSDVDVFTFGADLYDDMLTQIANATHNVFLESFIWKDDEYGQKFLDAINRASERGVDVRVVYDGFGNLVVPNKFYRFHHDVHVYRFPVFRPRLFITPLRASGLTHRKLLIVDDNVAYIGGYNLGSTYATEWRDTHLKVTGPDSWVLRQSFVTVWNTVAAREDQIPRMDPPEWDSRVRCWSNLPMRRVYPIRGMYLQAIDRAKDHIYISTPYFIPDHQILDALIRAQGRGVDVRIMVPMDSNHVLADWGSRGFYVTMLKAGVTLLLYKGAMIHAKTATIDGVWSTVGTANIDRLSLSFNYEVNLEIIDNDLAAVMERVFEVDSSNSHRLTLDEWQARHPLAWVGETALAPLRPLL</sequence>
<dbReference type="CDD" id="cd09110">
    <property type="entry name" value="PLDc_CLS_1"/>
    <property type="match status" value="1"/>
</dbReference>
<gene>
    <name evidence="3" type="ORF">GTW58_00365</name>
</gene>
<dbReference type="InterPro" id="IPR001736">
    <property type="entry name" value="PLipase_D/transphosphatidylase"/>
</dbReference>
<dbReference type="SUPFAM" id="SSF56024">
    <property type="entry name" value="Phospholipase D/nuclease"/>
    <property type="match status" value="2"/>
</dbReference>
<dbReference type="GO" id="GO:0030572">
    <property type="term" value="F:phosphatidyltransferase activity"/>
    <property type="evidence" value="ECO:0007669"/>
    <property type="project" value="UniProtKB-ARBA"/>
</dbReference>
<evidence type="ECO:0000313" key="3">
    <source>
        <dbReference type="EMBL" id="NKE08427.1"/>
    </source>
</evidence>
<dbReference type="CDD" id="cd09159">
    <property type="entry name" value="PLDc_ybhO_like_2"/>
    <property type="match status" value="1"/>
</dbReference>
<keyword evidence="1" id="KW-0472">Membrane</keyword>
<dbReference type="PROSITE" id="PS50035">
    <property type="entry name" value="PLD"/>
    <property type="match status" value="2"/>
</dbReference>
<dbReference type="AlphaFoldDB" id="A0A846TT34"/>
<dbReference type="PANTHER" id="PTHR21248">
    <property type="entry name" value="CARDIOLIPIN SYNTHASE"/>
    <property type="match status" value="1"/>
</dbReference>
<protein>
    <submittedName>
        <fullName evidence="3">Phosphatidylserine/phosphatidylglycerophosphate/ cardiolipin synthase family protein</fullName>
    </submittedName>
</protein>
<dbReference type="EMBL" id="JAAVUN010000001">
    <property type="protein sequence ID" value="NKE08427.1"/>
    <property type="molecule type" value="Genomic_DNA"/>
</dbReference>
<keyword evidence="4" id="KW-1185">Reference proteome</keyword>
<dbReference type="SMART" id="SM00155">
    <property type="entry name" value="PLDc"/>
    <property type="match status" value="2"/>
</dbReference>
<reference evidence="3 4" key="1">
    <citation type="submission" date="2020-02" db="EMBL/GenBank/DDBJ databases">
        <authorList>
            <person name="Sun Q."/>
        </authorList>
    </citation>
    <scope>NUCLEOTIDE SEQUENCE [LARGE SCALE GENOMIC DNA]</scope>
    <source>
        <strain evidence="3 4">YIM 13062</strain>
    </source>
</reference>
<dbReference type="Pfam" id="PF13091">
    <property type="entry name" value="PLDc_2"/>
    <property type="match status" value="2"/>
</dbReference>
<organism evidence="3 4">
    <name type="scientific">Kocuria subflava</name>
    <dbReference type="NCBI Taxonomy" id="1736139"/>
    <lineage>
        <taxon>Bacteria</taxon>
        <taxon>Bacillati</taxon>
        <taxon>Actinomycetota</taxon>
        <taxon>Actinomycetes</taxon>
        <taxon>Micrococcales</taxon>
        <taxon>Micrococcaceae</taxon>
        <taxon>Kocuria</taxon>
    </lineage>
</organism>
<dbReference type="PANTHER" id="PTHR21248:SF22">
    <property type="entry name" value="PHOSPHOLIPASE D"/>
    <property type="match status" value="1"/>
</dbReference>
<accession>A0A846TT34</accession>
<dbReference type="GO" id="GO:0032049">
    <property type="term" value="P:cardiolipin biosynthetic process"/>
    <property type="evidence" value="ECO:0007669"/>
    <property type="project" value="UniProtKB-ARBA"/>
</dbReference>
<keyword evidence="1" id="KW-0812">Transmembrane</keyword>
<proteinExistence type="predicted"/>
<feature type="domain" description="PLD phosphodiesterase" evidence="2">
    <location>
        <begin position="330"/>
        <end position="357"/>
    </location>
</feature>
<dbReference type="RefSeq" id="WP_168023438.1">
    <property type="nucleotide sequence ID" value="NZ_JAAVUN010000001.1"/>
</dbReference>
<comment type="caution">
    <text evidence="3">The sequence shown here is derived from an EMBL/GenBank/DDBJ whole genome shotgun (WGS) entry which is preliminary data.</text>
</comment>
<dbReference type="Gene3D" id="3.30.870.10">
    <property type="entry name" value="Endonuclease Chain A"/>
    <property type="match status" value="2"/>
</dbReference>
<dbReference type="InterPro" id="IPR025202">
    <property type="entry name" value="PLD-like_dom"/>
</dbReference>
<dbReference type="Proteomes" id="UP000521379">
    <property type="component" value="Unassembled WGS sequence"/>
</dbReference>
<feature type="transmembrane region" description="Helical" evidence="1">
    <location>
        <begin position="20"/>
        <end position="41"/>
    </location>
</feature>
<name>A0A846TT34_9MICC</name>
<evidence type="ECO:0000259" key="2">
    <source>
        <dbReference type="PROSITE" id="PS50035"/>
    </source>
</evidence>
<evidence type="ECO:0000256" key="1">
    <source>
        <dbReference type="SAM" id="Phobius"/>
    </source>
</evidence>
<feature type="domain" description="PLD phosphodiesterase" evidence="2">
    <location>
        <begin position="163"/>
        <end position="190"/>
    </location>
</feature>